<dbReference type="GO" id="GO:0004065">
    <property type="term" value="F:arylsulfatase activity"/>
    <property type="evidence" value="ECO:0007669"/>
    <property type="project" value="TreeGrafter"/>
</dbReference>
<dbReference type="CDD" id="cd16027">
    <property type="entry name" value="SGSH"/>
    <property type="match status" value="1"/>
</dbReference>
<feature type="domain" description="Sulfatase N-terminal" evidence="3">
    <location>
        <begin position="14"/>
        <end position="124"/>
    </location>
</feature>
<organism evidence="4 5">
    <name type="scientific">Rhodopirellula sallentina SM41</name>
    <dbReference type="NCBI Taxonomy" id="1263870"/>
    <lineage>
        <taxon>Bacteria</taxon>
        <taxon>Pseudomonadati</taxon>
        <taxon>Planctomycetota</taxon>
        <taxon>Planctomycetia</taxon>
        <taxon>Pirellulales</taxon>
        <taxon>Pirellulaceae</taxon>
        <taxon>Rhodopirellula</taxon>
    </lineage>
</organism>
<dbReference type="PANTHER" id="PTHR42693">
    <property type="entry name" value="ARYLSULFATASE FAMILY MEMBER"/>
    <property type="match status" value="1"/>
</dbReference>
<feature type="domain" description="Sulfatase N-terminal" evidence="3">
    <location>
        <begin position="136"/>
        <end position="278"/>
    </location>
</feature>
<comment type="caution">
    <text evidence="4">The sequence shown here is derived from an EMBL/GenBank/DDBJ whole genome shotgun (WGS) entry which is preliminary data.</text>
</comment>
<dbReference type="PATRIC" id="fig|1263870.3.peg.1597"/>
<dbReference type="SUPFAM" id="SSF53649">
    <property type="entry name" value="Alkaline phosphatase-like"/>
    <property type="match status" value="1"/>
</dbReference>
<dbReference type="InterPro" id="IPR017850">
    <property type="entry name" value="Alkaline_phosphatase_core_sf"/>
</dbReference>
<reference evidence="4 5" key="1">
    <citation type="journal article" date="2013" name="Mar. Genomics">
        <title>Expression of sulfatases in Rhodopirellula baltica and the diversity of sulfatases in the genus Rhodopirellula.</title>
        <authorList>
            <person name="Wegner C.E."/>
            <person name="Richter-Heitmann T."/>
            <person name="Klindworth A."/>
            <person name="Klockow C."/>
            <person name="Richter M."/>
            <person name="Achstetter T."/>
            <person name="Glockner F.O."/>
            <person name="Harder J."/>
        </authorList>
    </citation>
    <scope>NUCLEOTIDE SEQUENCE [LARGE SCALE GENOMIC DNA]</scope>
    <source>
        <strain evidence="4 5">SM41</strain>
    </source>
</reference>
<dbReference type="Proteomes" id="UP000011885">
    <property type="component" value="Unassembled WGS sequence"/>
</dbReference>
<dbReference type="PANTHER" id="PTHR42693:SF53">
    <property type="entry name" value="ENDO-4-O-SULFATASE"/>
    <property type="match status" value="1"/>
</dbReference>
<evidence type="ECO:0000313" key="5">
    <source>
        <dbReference type="Proteomes" id="UP000011885"/>
    </source>
</evidence>
<protein>
    <submittedName>
        <fullName evidence="4">Heparan N-sulfatase</fullName>
    </submittedName>
</protein>
<sequence>MCLFTRNRFGQTKPNIVFIIANDLGVRDTGFMGKADVRTPALDELALRSVLFDRVFVASPSCAPSRGALLSGLMPFRNGAEPNHTLVGDDVTELPSYMHDIGYEVASIGKITHGTDKRAGFDFDNRILSLENIDIVRKYLNNREYDKPLLLMVGIKDPHVPWPRKHFGHYDPLRLSLPARLVDTPETRIELARYYSAVERMDLQVAATLKAVDQHFGPGTIILFTSNHGAQLPYGKWNTYDGRLRVPLLVSWPTVPTLGTRNSSLLSFVDLLPTLIEMSGGDPPRAGYRENEINGRSFLPLLRGKSDHYRDHVSSTNSSAAHHTFPLRSVRAEQFPYIKNVYPELNFTVQTDHNPRAESHGMWKSWVRQAESDVDVAKKLRRYHCRSPDELYDVENNLYEQNNLVNDPDSMTTLESHR</sequence>
<proteinExistence type="inferred from homology"/>
<keyword evidence="2" id="KW-0378">Hydrolase</keyword>
<dbReference type="AlphaFoldDB" id="M5U6L7"/>
<dbReference type="EMBL" id="ANOH01000113">
    <property type="protein sequence ID" value="EMI57080.1"/>
    <property type="molecule type" value="Genomic_DNA"/>
</dbReference>
<dbReference type="InterPro" id="IPR000917">
    <property type="entry name" value="Sulfatase_N"/>
</dbReference>
<dbReference type="RefSeq" id="WP_008675886.1">
    <property type="nucleotide sequence ID" value="NZ_ANOH01000113.1"/>
</dbReference>
<dbReference type="InterPro" id="IPR050738">
    <property type="entry name" value="Sulfatase"/>
</dbReference>
<dbReference type="Pfam" id="PF00884">
    <property type="entry name" value="Sulfatase"/>
    <property type="match status" value="2"/>
</dbReference>
<dbReference type="Gene3D" id="3.40.720.10">
    <property type="entry name" value="Alkaline Phosphatase, subunit A"/>
    <property type="match status" value="1"/>
</dbReference>
<accession>M5U6L7</accession>
<comment type="similarity">
    <text evidence="1">Belongs to the sulfatase family.</text>
</comment>
<keyword evidence="5" id="KW-1185">Reference proteome</keyword>
<evidence type="ECO:0000256" key="2">
    <source>
        <dbReference type="ARBA" id="ARBA00022801"/>
    </source>
</evidence>
<evidence type="ECO:0000313" key="4">
    <source>
        <dbReference type="EMBL" id="EMI57080.1"/>
    </source>
</evidence>
<evidence type="ECO:0000256" key="1">
    <source>
        <dbReference type="ARBA" id="ARBA00008779"/>
    </source>
</evidence>
<name>M5U6L7_9BACT</name>
<evidence type="ECO:0000259" key="3">
    <source>
        <dbReference type="Pfam" id="PF00884"/>
    </source>
</evidence>
<gene>
    <name evidence="4" type="ORF">RSSM_01490</name>
</gene>